<organism evidence="2 3">
    <name type="scientific">Cladophialophora chaetospira</name>
    <dbReference type="NCBI Taxonomy" id="386627"/>
    <lineage>
        <taxon>Eukaryota</taxon>
        <taxon>Fungi</taxon>
        <taxon>Dikarya</taxon>
        <taxon>Ascomycota</taxon>
        <taxon>Pezizomycotina</taxon>
        <taxon>Eurotiomycetes</taxon>
        <taxon>Chaetothyriomycetidae</taxon>
        <taxon>Chaetothyriales</taxon>
        <taxon>Herpotrichiellaceae</taxon>
        <taxon>Cladophialophora</taxon>
    </lineage>
</organism>
<feature type="transmembrane region" description="Helical" evidence="1">
    <location>
        <begin position="28"/>
        <end position="46"/>
    </location>
</feature>
<reference evidence="2" key="1">
    <citation type="submission" date="2022-10" db="EMBL/GenBank/DDBJ databases">
        <title>Culturing micro-colonial fungi from biological soil crusts in the Mojave desert and describing Neophaeococcomyces mojavensis, and introducing the new genera and species Taxawa tesnikishii.</title>
        <authorList>
            <person name="Kurbessoian T."/>
            <person name="Stajich J.E."/>
        </authorList>
    </citation>
    <scope>NUCLEOTIDE SEQUENCE</scope>
    <source>
        <strain evidence="2">TK_41</strain>
    </source>
</reference>
<keyword evidence="1" id="KW-0812">Transmembrane</keyword>
<accession>A0AA38XKR1</accession>
<keyword evidence="1" id="KW-1133">Transmembrane helix</keyword>
<proteinExistence type="predicted"/>
<name>A0AA38XKR1_9EURO</name>
<keyword evidence="1" id="KW-0472">Membrane</keyword>
<evidence type="ECO:0000313" key="3">
    <source>
        <dbReference type="Proteomes" id="UP001172673"/>
    </source>
</evidence>
<dbReference type="EMBL" id="JAPDRK010000002">
    <property type="protein sequence ID" value="KAJ9615226.1"/>
    <property type="molecule type" value="Genomic_DNA"/>
</dbReference>
<evidence type="ECO:0000256" key="1">
    <source>
        <dbReference type="SAM" id="Phobius"/>
    </source>
</evidence>
<dbReference type="Proteomes" id="UP001172673">
    <property type="component" value="Unassembled WGS sequence"/>
</dbReference>
<evidence type="ECO:0000313" key="2">
    <source>
        <dbReference type="EMBL" id="KAJ9615226.1"/>
    </source>
</evidence>
<dbReference type="AlphaFoldDB" id="A0AA38XKR1"/>
<sequence length="138" mass="15913">MAEDVRHANDQWIRNNYLELSIHPPMELLWFVILSVAVMATLLRTFRRASNSFATEAPVTVDNMYEQYRTTNLVKVFKDLYPAPDSTQEEKDALMEKRMEVAKSAKGLQQEKKLFTLENETAAKQLEEAGVKIRDFAS</sequence>
<comment type="caution">
    <text evidence="2">The sequence shown here is derived from an EMBL/GenBank/DDBJ whole genome shotgun (WGS) entry which is preliminary data.</text>
</comment>
<keyword evidence="3" id="KW-1185">Reference proteome</keyword>
<gene>
    <name evidence="2" type="ORF">H2200_001300</name>
</gene>
<protein>
    <submittedName>
        <fullName evidence="2">Uncharacterized protein</fullName>
    </submittedName>
</protein>